<feature type="compositionally biased region" description="Polar residues" evidence="1">
    <location>
        <begin position="147"/>
        <end position="158"/>
    </location>
</feature>
<dbReference type="InterPro" id="IPR015943">
    <property type="entry name" value="WD40/YVTN_repeat-like_dom_sf"/>
</dbReference>
<evidence type="ECO:0000256" key="1">
    <source>
        <dbReference type="SAM" id="MobiDB-lite"/>
    </source>
</evidence>
<dbReference type="EMBL" id="JABWDY010003186">
    <property type="protein sequence ID" value="KAF5206105.1"/>
    <property type="molecule type" value="Genomic_DNA"/>
</dbReference>
<dbReference type="OrthoDB" id="1907242at2759"/>
<evidence type="ECO:0000259" key="2">
    <source>
        <dbReference type="Pfam" id="PF25465"/>
    </source>
</evidence>
<gene>
    <name evidence="3" type="ORF">FRX31_004308</name>
</gene>
<feature type="compositionally biased region" description="Basic and acidic residues" evidence="1">
    <location>
        <begin position="77"/>
        <end position="90"/>
    </location>
</feature>
<feature type="compositionally biased region" description="Polar residues" evidence="1">
    <location>
        <begin position="452"/>
        <end position="469"/>
    </location>
</feature>
<dbReference type="InterPro" id="IPR006461">
    <property type="entry name" value="PLAC_motif_containing"/>
</dbReference>
<dbReference type="NCBIfam" id="TIGR01571">
    <property type="entry name" value="A_thal_Cys_rich"/>
    <property type="match status" value="1"/>
</dbReference>
<keyword evidence="4" id="KW-1185">Reference proteome</keyword>
<name>A0A7J6XB95_THATH</name>
<dbReference type="Pfam" id="PF04749">
    <property type="entry name" value="PLAC8"/>
    <property type="match status" value="1"/>
</dbReference>
<dbReference type="SUPFAM" id="SSF50998">
    <property type="entry name" value="Quinoprotein alcohol dehydrogenase-like"/>
    <property type="match status" value="1"/>
</dbReference>
<dbReference type="Gene3D" id="2.130.10.10">
    <property type="entry name" value="YVTN repeat-like/Quinoprotein amine dehydrogenase"/>
    <property type="match status" value="1"/>
</dbReference>
<dbReference type="Pfam" id="PF25465">
    <property type="entry name" value="Beta-prop_At4g14310"/>
    <property type="match status" value="1"/>
</dbReference>
<reference evidence="3 4" key="1">
    <citation type="submission" date="2020-06" db="EMBL/GenBank/DDBJ databases">
        <title>Transcriptomic and genomic resources for Thalictrum thalictroides and T. hernandezii: Facilitating candidate gene discovery in an emerging model plant lineage.</title>
        <authorList>
            <person name="Arias T."/>
            <person name="Riano-Pachon D.M."/>
            <person name="Di Stilio V.S."/>
        </authorList>
    </citation>
    <scope>NUCLEOTIDE SEQUENCE [LARGE SCALE GENOMIC DNA]</scope>
    <source>
        <strain evidence="4">cv. WT478/WT964</strain>
        <tissue evidence="3">Leaves</tissue>
    </source>
</reference>
<feature type="region of interest" description="Disordered" evidence="1">
    <location>
        <begin position="452"/>
        <end position="473"/>
    </location>
</feature>
<dbReference type="InterPro" id="IPR045289">
    <property type="entry name" value="At4g14310-like"/>
</dbReference>
<dbReference type="InterPro" id="IPR057442">
    <property type="entry name" value="Beta-prop_At4g14310"/>
</dbReference>
<feature type="compositionally biased region" description="Low complexity" evidence="1">
    <location>
        <begin position="95"/>
        <end position="109"/>
    </location>
</feature>
<accession>A0A7J6XB95</accession>
<dbReference type="PANTHER" id="PTHR35492:SF1">
    <property type="entry name" value="TRANSDUCIN_WD40 REPEAT-LIKE SUPERFAMILY PROTEIN"/>
    <property type="match status" value="1"/>
</dbReference>
<dbReference type="Proteomes" id="UP000554482">
    <property type="component" value="Unassembled WGS sequence"/>
</dbReference>
<evidence type="ECO:0000313" key="3">
    <source>
        <dbReference type="EMBL" id="KAF5206105.1"/>
    </source>
</evidence>
<sequence length="1145" mass="124927">MSSIATVRRVKERGGSGGKVTALKPSSPKTLTPISEKDNCIGSNRKPVGKENVRSISATRSSTVSQKSVIKPVPIPRIDKSAIRDGESRGGVRWSTSSVPRGRSSSPSSDFARLLTDRMSRVSVSDRSGKSAEGGGKFGNAVKGLERSQSQKANSVSKSKFVEGTGNGYVGLGDSKHKVSIFRDKNVDKDTNRCRMSDSDVKLVEKQLIGVKVLGKKVDSNRNVAKLVETKVNSAIQSLKDRVRLDMNVKARAEKATLDGNTTEGCKQKGYSDLDSKVAVPISKAAHGGASSLDTSLKGLKGNTSNNMKVLENFKEKVDSEEVKPVRAGNKYSSKLHEKLAFLEGKVKRIASDIKKTKEMLDKNNPDTSKTIITDIQEKISGIEKAMGHTINDNQGNLDAPKISDQQSTCLETSRSNQVGQLKNSVNDLNREELEARLFPHHKLLKGRTILNASSESSQNDRPPQPDSSADSELEDMVLSPIEGNSIALEFLESLNKKTSKCSTRNKRDGLEFHEIQEMDGPATKSGKGNLNALTVQNSAGEIRLTSDEALENFDDEQENRPEMVIEEMEKSCMDQLNEIGWKTSTGGWFVSEGESVLLAHDDGSCTFYDIANCEVKAEYKPPALVTPNLLGDCWLIRATDSDGCSGRYVVAASSGSTLDSGFCSWDFYTKEIRAFHAESEAVTSSFRTVLGPLPNRAVQKRSLLSTIMSSENQQWWYKPCGHLLASTASSQRVLSVYDIRDGEQVMKWDIQRPVITMDYSSPLHWRNRGKVVIAEAEAISLWDVSSLTPQALLSVASSGRKVSALHVNNTDAELGGGVRKRVSSSEVEGHDGVFCTQDTINVLDFRLPSGVGLKISKIGVSVQSVFSHGDSIFVGCTNEKLVVKEQAQSCVQQFSLRKGRLVSTYALPESNVHFHHSAISQVWGNSDIVMGICGLGLFVFDASKDEATPSIAVDNGKSYEARDVVGPADLYSPSFDYLASRVLVISRDRPAMWRSIYLIPINMNNFCRPPPSKWSTDLCTPGQSLTTCFLSCCLPCIIFGQIAEIVDEGQTSCITQGLIYGLLMSVQCHCLLSSSYRGKLRYKFGIPGDGCSDFCVHGCCEPCALCQEHNELETRGFDPSVGWVAHHNVNAVAPPAPIPLSMYR</sequence>
<feature type="region of interest" description="Disordered" evidence="1">
    <location>
        <begin position="1"/>
        <end position="158"/>
    </location>
</feature>
<organism evidence="3 4">
    <name type="scientific">Thalictrum thalictroides</name>
    <name type="common">Rue-anemone</name>
    <name type="synonym">Anemone thalictroides</name>
    <dbReference type="NCBI Taxonomy" id="46969"/>
    <lineage>
        <taxon>Eukaryota</taxon>
        <taxon>Viridiplantae</taxon>
        <taxon>Streptophyta</taxon>
        <taxon>Embryophyta</taxon>
        <taxon>Tracheophyta</taxon>
        <taxon>Spermatophyta</taxon>
        <taxon>Magnoliopsida</taxon>
        <taxon>Ranunculales</taxon>
        <taxon>Ranunculaceae</taxon>
        <taxon>Thalictroideae</taxon>
        <taxon>Thalictrum</taxon>
    </lineage>
</organism>
<comment type="caution">
    <text evidence="3">The sequence shown here is derived from an EMBL/GenBank/DDBJ whole genome shotgun (WGS) entry which is preliminary data.</text>
</comment>
<feature type="domain" description="At4g14310 8-bladed propeller" evidence="2">
    <location>
        <begin position="710"/>
        <end position="993"/>
    </location>
</feature>
<feature type="compositionally biased region" description="Polar residues" evidence="1">
    <location>
        <begin position="54"/>
        <end position="68"/>
    </location>
</feature>
<dbReference type="AlphaFoldDB" id="A0A7J6XB95"/>
<protein>
    <submittedName>
        <fullName evidence="3">Kin14b-interacting protein</fullName>
    </submittedName>
</protein>
<proteinExistence type="predicted"/>
<dbReference type="PANTHER" id="PTHR35492">
    <property type="entry name" value="TRANSDUCIN/WD40 REPEAT-LIKE SUPERFAMILY PROTEIN"/>
    <property type="match status" value="1"/>
</dbReference>
<dbReference type="InterPro" id="IPR011047">
    <property type="entry name" value="Quinoprotein_ADH-like_sf"/>
</dbReference>
<evidence type="ECO:0000313" key="4">
    <source>
        <dbReference type="Proteomes" id="UP000554482"/>
    </source>
</evidence>